<dbReference type="PANTHER" id="PTHR46825:SF15">
    <property type="entry name" value="BETA-LACTAMASE-RELATED DOMAIN-CONTAINING PROTEIN"/>
    <property type="match status" value="1"/>
</dbReference>
<dbReference type="InterPro" id="IPR001466">
    <property type="entry name" value="Beta-lactam-related"/>
</dbReference>
<comment type="caution">
    <text evidence="4">The sequence shown here is derived from an EMBL/GenBank/DDBJ whole genome shotgun (WGS) entry which is preliminary data.</text>
</comment>
<dbReference type="Proteomes" id="UP000292087">
    <property type="component" value="Unassembled WGS sequence"/>
</dbReference>
<sequence length="538" mass="59276">MRVMPTLAGALVTAGLLGAASSGQALSVEPPPAQLVDFDAYVDKTRETFDVPGIAVAIVKDGQVVLERGYGLRELGKPEKVDARTLFAIASNTKAFTSASIAMLADEGKLSLDDRVIDHLPWFRMSDPMVTHELRIRDLLAHRSGLSLGAGDLLYWPTTTYTNQEVAQRLKDVPIKGGFRYQYAYDNILFGVAQLVIEQASGMPYKQFLQQRFFKPLGMDDTVYNSDDLKPGDVVATGHSKEDFTRLVPAPRMTWSNVGGAGGIYSSVHDLSKWVIAQLNGGVISGEGESAKRLFSAKRQADMWTMLTPIPVSEPSVPELAAVKPNYFGYGEGWMLSDYRGRKLVWHTGGWPGMVSRITLVPQEKLGVIVLTNQEVGAAFNAVTLRALDAYLDAPKTDWNAAYAKAVAKSHGDADESWAKHQAARDASSKPSLPLARYAQTYRDAWYGDIVIAQENGKLVIRFTKTPQLVGELSHWQHDTFVVRWRERWLNADAFLTFQLDADGQITGAGMEPISPLTDFSFDFQDLELKPVKATEAQ</sequence>
<keyword evidence="1" id="KW-0732">Signal</keyword>
<name>A0A4Q8LMA1_9GAMM</name>
<evidence type="ECO:0000259" key="2">
    <source>
        <dbReference type="Pfam" id="PF00144"/>
    </source>
</evidence>
<dbReference type="PANTHER" id="PTHR46825">
    <property type="entry name" value="D-ALANYL-D-ALANINE-CARBOXYPEPTIDASE/ENDOPEPTIDASE AMPH"/>
    <property type="match status" value="1"/>
</dbReference>
<dbReference type="InterPro" id="IPR012338">
    <property type="entry name" value="Beta-lactam/transpept-like"/>
</dbReference>
<accession>A0A4Q8LMA1</accession>
<feature type="signal peptide" evidence="1">
    <location>
        <begin position="1"/>
        <end position="25"/>
    </location>
</feature>
<evidence type="ECO:0000313" key="4">
    <source>
        <dbReference type="EMBL" id="TAA31708.1"/>
    </source>
</evidence>
<feature type="chain" id="PRO_5020710654" evidence="1">
    <location>
        <begin position="26"/>
        <end position="538"/>
    </location>
</feature>
<dbReference type="Pfam" id="PF00144">
    <property type="entry name" value="Beta-lactamase"/>
    <property type="match status" value="1"/>
</dbReference>
<dbReference type="AlphaFoldDB" id="A0A4Q8LMA1"/>
<reference evidence="4 5" key="1">
    <citation type="submission" date="2019-02" db="EMBL/GenBank/DDBJ databases">
        <title>WGS of Pseudoxanthomonas species novum from clinical isolates.</title>
        <authorList>
            <person name="Bernier A.-M."/>
            <person name="Bernard K."/>
            <person name="Vachon A."/>
        </authorList>
    </citation>
    <scope>NUCLEOTIDE SEQUENCE [LARGE SCALE GENOMIC DNA]</scope>
    <source>
        <strain evidence="4 5">NML140781</strain>
    </source>
</reference>
<feature type="domain" description="Peptidase S12 Pab87-related C-terminal" evidence="3">
    <location>
        <begin position="425"/>
        <end position="530"/>
    </location>
</feature>
<proteinExistence type="predicted"/>
<dbReference type="GO" id="GO:0016787">
    <property type="term" value="F:hydrolase activity"/>
    <property type="evidence" value="ECO:0007669"/>
    <property type="project" value="UniProtKB-KW"/>
</dbReference>
<gene>
    <name evidence="4" type="ORF">EA656_17915</name>
</gene>
<dbReference type="Pfam" id="PF11954">
    <property type="entry name" value="DUF3471"/>
    <property type="match status" value="1"/>
</dbReference>
<dbReference type="InterPro" id="IPR021860">
    <property type="entry name" value="Peptidase_S12_Pab87-rel_C"/>
</dbReference>
<evidence type="ECO:0000259" key="3">
    <source>
        <dbReference type="Pfam" id="PF11954"/>
    </source>
</evidence>
<evidence type="ECO:0000313" key="5">
    <source>
        <dbReference type="Proteomes" id="UP000292087"/>
    </source>
</evidence>
<dbReference type="EMBL" id="SHMF01000006">
    <property type="protein sequence ID" value="TAA31708.1"/>
    <property type="molecule type" value="Genomic_DNA"/>
</dbReference>
<evidence type="ECO:0000256" key="1">
    <source>
        <dbReference type="SAM" id="SignalP"/>
    </source>
</evidence>
<dbReference type="Gene3D" id="2.40.128.600">
    <property type="match status" value="1"/>
</dbReference>
<dbReference type="Gene3D" id="3.40.710.10">
    <property type="entry name" value="DD-peptidase/beta-lactamase superfamily"/>
    <property type="match status" value="1"/>
</dbReference>
<dbReference type="InterPro" id="IPR050491">
    <property type="entry name" value="AmpC-like"/>
</dbReference>
<organism evidence="4 5">
    <name type="scientific">Pseudoxanthomonas winnipegensis</name>
    <dbReference type="NCBI Taxonomy" id="2480810"/>
    <lineage>
        <taxon>Bacteria</taxon>
        <taxon>Pseudomonadati</taxon>
        <taxon>Pseudomonadota</taxon>
        <taxon>Gammaproteobacteria</taxon>
        <taxon>Lysobacterales</taxon>
        <taxon>Lysobacteraceae</taxon>
        <taxon>Pseudoxanthomonas</taxon>
    </lineage>
</organism>
<protein>
    <submittedName>
        <fullName evidence="4">Serine hydrolase</fullName>
    </submittedName>
</protein>
<dbReference type="SUPFAM" id="SSF56601">
    <property type="entry name" value="beta-lactamase/transpeptidase-like"/>
    <property type="match status" value="1"/>
</dbReference>
<keyword evidence="4" id="KW-0378">Hydrolase</keyword>
<feature type="domain" description="Beta-lactamase-related" evidence="2">
    <location>
        <begin position="38"/>
        <end position="385"/>
    </location>
</feature>